<dbReference type="eggNOG" id="ENOG5030627">
    <property type="taxonomic scope" value="Bacteria"/>
</dbReference>
<dbReference type="Proteomes" id="UP000028123">
    <property type="component" value="Unassembled WGS sequence"/>
</dbReference>
<evidence type="ECO:0000313" key="2">
    <source>
        <dbReference type="Proteomes" id="UP000028123"/>
    </source>
</evidence>
<sequence length="99" mass="11271">MKYAICQTVKIVDMNEEIIAEVLFDHGEHEAPALTIGCSVVSYQLGLKEFEVVYDKREGKQERFKVIDIEIDLLKKPAITRVFLEPITLIVGQHDIGQL</sequence>
<accession>A0A081P445</accession>
<dbReference type="AlphaFoldDB" id="A0A081P445"/>
<protein>
    <submittedName>
        <fullName evidence="1">Uncharacterized protein</fullName>
    </submittedName>
</protein>
<dbReference type="RefSeq" id="WP_036681580.1">
    <property type="nucleotide sequence ID" value="NZ_JNVM01000010.1"/>
</dbReference>
<name>A0A081P445_9BACL</name>
<keyword evidence="2" id="KW-1185">Reference proteome</keyword>
<evidence type="ECO:0000313" key="1">
    <source>
        <dbReference type="EMBL" id="KEQ25468.1"/>
    </source>
</evidence>
<reference evidence="1 2" key="1">
    <citation type="submission" date="2014-06" db="EMBL/GenBank/DDBJ databases">
        <title>Draft genome sequence of Paenibacillus sp. MSt1.</title>
        <authorList>
            <person name="Aw Y.K."/>
            <person name="Ong K.S."/>
            <person name="Gan H.M."/>
            <person name="Lee S.M."/>
        </authorList>
    </citation>
    <scope>NUCLEOTIDE SEQUENCE [LARGE SCALE GENOMIC DNA]</scope>
    <source>
        <strain evidence="1 2">MSt1</strain>
    </source>
</reference>
<dbReference type="EMBL" id="JNVM01000010">
    <property type="protein sequence ID" value="KEQ25468.1"/>
    <property type="molecule type" value="Genomic_DNA"/>
</dbReference>
<comment type="caution">
    <text evidence="1">The sequence shown here is derived from an EMBL/GenBank/DDBJ whole genome shotgun (WGS) entry which is preliminary data.</text>
</comment>
<organism evidence="1 2">
    <name type="scientific">Paenibacillus tyrfis</name>
    <dbReference type="NCBI Taxonomy" id="1501230"/>
    <lineage>
        <taxon>Bacteria</taxon>
        <taxon>Bacillati</taxon>
        <taxon>Bacillota</taxon>
        <taxon>Bacilli</taxon>
        <taxon>Bacillales</taxon>
        <taxon>Paenibacillaceae</taxon>
        <taxon>Paenibacillus</taxon>
    </lineage>
</organism>
<gene>
    <name evidence="1" type="ORF">ET33_01730</name>
</gene>
<proteinExistence type="predicted"/>
<dbReference type="OrthoDB" id="2469045at2"/>